<dbReference type="CTD" id="27010"/>
<dbReference type="Gene3D" id="2.60.120.320">
    <property type="entry name" value="Thiamin pyrophosphokinase, thiamin-binding domain"/>
    <property type="match status" value="1"/>
</dbReference>
<keyword evidence="4 10" id="KW-0808">Transferase</keyword>
<evidence type="ECO:0000259" key="11">
    <source>
        <dbReference type="SMART" id="SM00983"/>
    </source>
</evidence>
<dbReference type="EMBL" id="AFYH01123479">
    <property type="status" value="NOT_ANNOTATED_CDS"/>
    <property type="molecule type" value="Genomic_DNA"/>
</dbReference>
<evidence type="ECO:0000256" key="5">
    <source>
        <dbReference type="ARBA" id="ARBA00022741"/>
    </source>
</evidence>
<dbReference type="Proteomes" id="UP000008672">
    <property type="component" value="Unassembled WGS sequence"/>
</dbReference>
<evidence type="ECO:0000256" key="4">
    <source>
        <dbReference type="ARBA" id="ARBA00022679"/>
    </source>
</evidence>
<evidence type="ECO:0000256" key="3">
    <source>
        <dbReference type="ARBA" id="ARBA00011738"/>
    </source>
</evidence>
<dbReference type="GO" id="GO:0005829">
    <property type="term" value="C:cytosol"/>
    <property type="evidence" value="ECO:0007669"/>
    <property type="project" value="UniProtKB-ARBA"/>
</dbReference>
<comment type="pathway">
    <text evidence="1 10">Cofactor biosynthesis; thiamine diphosphate biosynthesis; thiamine diphosphate from thiamine: step 1/1.</text>
</comment>
<keyword evidence="7 10" id="KW-0067">ATP-binding</keyword>
<dbReference type="PANTHER" id="PTHR13622">
    <property type="entry name" value="THIAMIN PYROPHOSPHOKINASE"/>
    <property type="match status" value="1"/>
</dbReference>
<dbReference type="PANTHER" id="PTHR13622:SF8">
    <property type="entry name" value="THIAMIN PYROPHOSPHOKINASE 1"/>
    <property type="match status" value="1"/>
</dbReference>
<dbReference type="EMBL" id="AFYH01123484">
    <property type="status" value="NOT_ANNOTATED_CDS"/>
    <property type="molecule type" value="Genomic_DNA"/>
</dbReference>
<dbReference type="EMBL" id="AFYH01123483">
    <property type="status" value="NOT_ANNOTATED_CDS"/>
    <property type="molecule type" value="Genomic_DNA"/>
</dbReference>
<dbReference type="SUPFAM" id="SSF63999">
    <property type="entry name" value="Thiamin pyrophosphokinase, catalytic domain"/>
    <property type="match status" value="1"/>
</dbReference>
<dbReference type="EMBL" id="AFYH01123481">
    <property type="status" value="NOT_ANNOTATED_CDS"/>
    <property type="molecule type" value="Genomic_DNA"/>
</dbReference>
<evidence type="ECO:0000256" key="2">
    <source>
        <dbReference type="ARBA" id="ARBA00006785"/>
    </source>
</evidence>
<dbReference type="InterPro" id="IPR036759">
    <property type="entry name" value="TPK_catalytic_sf"/>
</dbReference>
<reference evidence="12" key="3">
    <citation type="submission" date="2025-09" db="UniProtKB">
        <authorList>
            <consortium name="Ensembl"/>
        </authorList>
    </citation>
    <scope>IDENTIFICATION</scope>
</reference>
<keyword evidence="6 10" id="KW-0418">Kinase</keyword>
<protein>
    <recommendedName>
        <fullName evidence="10">Thiamine pyrophosphokinase</fullName>
        <ecNumber evidence="10">2.7.6.2</ecNumber>
    </recommendedName>
</protein>
<dbReference type="EMBL" id="AFYH01123476">
    <property type="status" value="NOT_ANNOTATED_CDS"/>
    <property type="molecule type" value="Genomic_DNA"/>
</dbReference>
<comment type="catalytic activity">
    <reaction evidence="8">
        <text>thiamine + UTP = thiamine diphosphate + UMP + H(+)</text>
        <dbReference type="Rhea" id="RHEA:79423"/>
        <dbReference type="ChEBI" id="CHEBI:15378"/>
        <dbReference type="ChEBI" id="CHEBI:18385"/>
        <dbReference type="ChEBI" id="CHEBI:46398"/>
        <dbReference type="ChEBI" id="CHEBI:57865"/>
        <dbReference type="ChEBI" id="CHEBI:58937"/>
    </reaction>
    <physiologicalReaction direction="left-to-right" evidence="8">
        <dbReference type="Rhea" id="RHEA:79424"/>
    </physiologicalReaction>
</comment>
<proteinExistence type="inferred from homology"/>
<feature type="domain" description="Thiamin pyrophosphokinase thiamin-binding" evidence="11">
    <location>
        <begin position="169"/>
        <end position="235"/>
    </location>
</feature>
<dbReference type="STRING" id="7897.ENSLACP00000003433"/>
<dbReference type="InterPro" id="IPR007373">
    <property type="entry name" value="Thiamin_PyroPKinase_B1-bd"/>
</dbReference>
<gene>
    <name evidence="12" type="primary">TPK1</name>
</gene>
<dbReference type="GO" id="GO:0009229">
    <property type="term" value="P:thiamine diphosphate biosynthetic process"/>
    <property type="evidence" value="ECO:0007669"/>
    <property type="project" value="UniProtKB-UniRule"/>
</dbReference>
<dbReference type="FunFam" id="2.60.120.320:FF:000002">
    <property type="entry name" value="Thiamine pyrophosphokinase"/>
    <property type="match status" value="1"/>
</dbReference>
<dbReference type="PIRSF" id="PIRSF031057">
    <property type="entry name" value="Thiamin_pyrophosphokinase"/>
    <property type="match status" value="1"/>
</dbReference>
<evidence type="ECO:0000313" key="12">
    <source>
        <dbReference type="Ensembl" id="ENSLACP00000003433.2"/>
    </source>
</evidence>
<dbReference type="Gene3D" id="3.40.50.10240">
    <property type="entry name" value="Thiamin pyrophosphokinase, catalytic domain"/>
    <property type="match status" value="1"/>
</dbReference>
<reference evidence="12" key="2">
    <citation type="submission" date="2025-08" db="UniProtKB">
        <authorList>
            <consortium name="Ensembl"/>
        </authorList>
    </citation>
    <scope>IDENTIFICATION</scope>
</reference>
<dbReference type="GO" id="GO:0004788">
    <property type="term" value="F:thiamine diphosphokinase activity"/>
    <property type="evidence" value="ECO:0007669"/>
    <property type="project" value="UniProtKB-UniRule"/>
</dbReference>
<dbReference type="FunCoup" id="H3A1B2">
    <property type="interactions" value="841"/>
</dbReference>
<dbReference type="SMART" id="SM00983">
    <property type="entry name" value="TPK_B1_binding"/>
    <property type="match status" value="1"/>
</dbReference>
<dbReference type="GO" id="GO:0030975">
    <property type="term" value="F:thiamine binding"/>
    <property type="evidence" value="ECO:0007669"/>
    <property type="project" value="UniProtKB-UniRule"/>
</dbReference>
<dbReference type="EMBL" id="AFYH01123477">
    <property type="status" value="NOT_ANNOTATED_CDS"/>
    <property type="molecule type" value="Genomic_DNA"/>
</dbReference>
<dbReference type="EC" id="2.7.6.2" evidence="10"/>
<dbReference type="EMBL" id="AFYH01123475">
    <property type="status" value="NOT_ANNOTATED_CDS"/>
    <property type="molecule type" value="Genomic_DNA"/>
</dbReference>
<evidence type="ECO:0000256" key="9">
    <source>
        <dbReference type="ARBA" id="ARBA00055888"/>
    </source>
</evidence>
<evidence type="ECO:0000313" key="13">
    <source>
        <dbReference type="Proteomes" id="UP000008672"/>
    </source>
</evidence>
<evidence type="ECO:0000256" key="10">
    <source>
        <dbReference type="PIRNR" id="PIRNR031057"/>
    </source>
</evidence>
<comment type="subunit">
    <text evidence="3">Homodimer.</text>
</comment>
<dbReference type="HOGENOM" id="CLU_044237_0_1_1"/>
<dbReference type="EMBL" id="AFYH01123480">
    <property type="status" value="NOT_ANNOTATED_CDS"/>
    <property type="molecule type" value="Genomic_DNA"/>
</dbReference>
<organism evidence="12 13">
    <name type="scientific">Latimeria chalumnae</name>
    <name type="common">Coelacanth</name>
    <dbReference type="NCBI Taxonomy" id="7897"/>
    <lineage>
        <taxon>Eukaryota</taxon>
        <taxon>Metazoa</taxon>
        <taxon>Chordata</taxon>
        <taxon>Craniata</taxon>
        <taxon>Vertebrata</taxon>
        <taxon>Euteleostomi</taxon>
        <taxon>Coelacanthiformes</taxon>
        <taxon>Coelacanthidae</taxon>
        <taxon>Latimeria</taxon>
    </lineage>
</organism>
<accession>H3A1B2</accession>
<dbReference type="NCBIfam" id="TIGR01378">
    <property type="entry name" value="thi_PPkinase"/>
    <property type="match status" value="1"/>
</dbReference>
<dbReference type="EMBL" id="AFYH01123478">
    <property type="status" value="NOT_ANNOTATED_CDS"/>
    <property type="molecule type" value="Genomic_DNA"/>
</dbReference>
<dbReference type="GO" id="GO:0005524">
    <property type="term" value="F:ATP binding"/>
    <property type="evidence" value="ECO:0007669"/>
    <property type="project" value="UniProtKB-UniRule"/>
</dbReference>
<dbReference type="Bgee" id="ENSLACG00000003061">
    <property type="expression patterns" value="Expressed in pelvic fin and 6 other cell types or tissues"/>
</dbReference>
<dbReference type="InterPro" id="IPR036371">
    <property type="entry name" value="TPK_B1-bd_sf"/>
</dbReference>
<sequence>MANSFIPLECLLSTGNVRICLVILNQPLDRDHFYVLWSKAVLRACADGGANWLYQLTEGMQESFLPDYVSGDFDSIKPEVEKFYKTKGCEFIETADQDLTDFTKCLQILLEKIKEKELQVDTIVVLGGLEGRFDQIMATVETLFHAVNRTSLPVVVMQKSSLAYLLRPGQHQLRVDTELEGKWCGLIPVGSPCNVTTTGLRWNLTNQVLKFGTLVSTSNTYDGSGTVVVETDQLLLWTMGIKNEENAD</sequence>
<dbReference type="GeneID" id="102349655"/>
<dbReference type="InParanoid" id="H3A1B2"/>
<dbReference type="eggNOG" id="KOG3153">
    <property type="taxonomic scope" value="Eukaryota"/>
</dbReference>
<reference evidence="13" key="1">
    <citation type="submission" date="2011-08" db="EMBL/GenBank/DDBJ databases">
        <title>The draft genome of Latimeria chalumnae.</title>
        <authorList>
            <person name="Di Palma F."/>
            <person name="Alfoldi J."/>
            <person name="Johnson J."/>
            <person name="Berlin A."/>
            <person name="Gnerre S."/>
            <person name="Jaffe D."/>
            <person name="MacCallum I."/>
            <person name="Young S."/>
            <person name="Walker B.J."/>
            <person name="Lander E."/>
            <person name="Lindblad-Toh K."/>
        </authorList>
    </citation>
    <scope>NUCLEOTIDE SEQUENCE [LARGE SCALE GENOMIC DNA]</scope>
    <source>
        <strain evidence="13">Wild caught</strain>
    </source>
</reference>
<dbReference type="GeneTree" id="ENSGT00390000016016"/>
<comment type="similarity">
    <text evidence="2 10">Belongs to the thiamine pyrophosphokinase family.</text>
</comment>
<dbReference type="InterPro" id="IPR016966">
    <property type="entry name" value="Thiamin_pyrophosphokinase_euk"/>
</dbReference>
<dbReference type="EMBL" id="AFYH01123482">
    <property type="status" value="NOT_ANNOTATED_CDS"/>
    <property type="molecule type" value="Genomic_DNA"/>
</dbReference>
<dbReference type="OMA" id="TDMCKAL"/>
<evidence type="ECO:0000256" key="6">
    <source>
        <dbReference type="ARBA" id="ARBA00022777"/>
    </source>
</evidence>
<keyword evidence="5 10" id="KW-0547">Nucleotide-binding</keyword>
<dbReference type="Pfam" id="PF04265">
    <property type="entry name" value="TPK_B1_binding"/>
    <property type="match status" value="1"/>
</dbReference>
<dbReference type="RefSeq" id="XP_014347358.1">
    <property type="nucleotide sequence ID" value="XM_014491872.2"/>
</dbReference>
<evidence type="ECO:0000256" key="1">
    <source>
        <dbReference type="ARBA" id="ARBA00005078"/>
    </source>
</evidence>
<evidence type="ECO:0000256" key="7">
    <source>
        <dbReference type="ARBA" id="ARBA00022840"/>
    </source>
</evidence>
<dbReference type="InterPro" id="IPR006282">
    <property type="entry name" value="Thi_PPkinase"/>
</dbReference>
<dbReference type="UniPathway" id="UPA00060">
    <property type="reaction ID" value="UER00597"/>
</dbReference>
<dbReference type="GO" id="GO:0006772">
    <property type="term" value="P:thiamine metabolic process"/>
    <property type="evidence" value="ECO:0007669"/>
    <property type="project" value="InterPro"/>
</dbReference>
<dbReference type="SUPFAM" id="SSF63862">
    <property type="entry name" value="Thiamin pyrophosphokinase, substrate-binding domain"/>
    <property type="match status" value="1"/>
</dbReference>
<dbReference type="CDD" id="cd07995">
    <property type="entry name" value="TPK"/>
    <property type="match status" value="1"/>
</dbReference>
<dbReference type="InterPro" id="IPR007371">
    <property type="entry name" value="TPK_catalytic"/>
</dbReference>
<name>H3A1B2_LATCH</name>
<dbReference type="Pfam" id="PF04263">
    <property type="entry name" value="TPK_catalytic"/>
    <property type="match status" value="1"/>
</dbReference>
<dbReference type="OrthoDB" id="25149at2759"/>
<dbReference type="FunFam" id="3.40.50.10240:FF:000006">
    <property type="entry name" value="Thiamin pyrophosphokinase 1"/>
    <property type="match status" value="1"/>
</dbReference>
<dbReference type="GO" id="GO:0016301">
    <property type="term" value="F:kinase activity"/>
    <property type="evidence" value="ECO:0007669"/>
    <property type="project" value="UniProtKB-UniRule"/>
</dbReference>
<evidence type="ECO:0000256" key="8">
    <source>
        <dbReference type="ARBA" id="ARBA00050898"/>
    </source>
</evidence>
<keyword evidence="13" id="KW-1185">Reference proteome</keyword>
<dbReference type="Ensembl" id="ENSLACT00000003463.2">
    <property type="protein sequence ID" value="ENSLACP00000003433.2"/>
    <property type="gene ID" value="ENSLACG00000003061.2"/>
</dbReference>
<dbReference type="AlphaFoldDB" id="H3A1B2"/>
<comment type="function">
    <text evidence="9">Catalyzes the phosphorylation of thiamine to thiamine pyrophosphate (TPP) utilizing UTP and therefore links the biosynthesis of TPP to pyrimidines metabolism. By producing thiamine pyrophosphate, a cofactor of the mitochondrial pyruvate dehydrogenase indirectly regulates pyruvate oxidation and lipogenesis. Although it can also catalyze thiamine phosphorylation using ATP and CTP in vitro, it does so with significantly lower efficiency and without physiological relevance evidence.</text>
</comment>
<dbReference type="GO" id="GO:0141200">
    <property type="term" value="F:UTP thiamine diphosphokinase activity"/>
    <property type="evidence" value="ECO:0007669"/>
    <property type="project" value="RHEA"/>
</dbReference>